<keyword evidence="4" id="KW-0067">ATP-binding</keyword>
<dbReference type="SUPFAM" id="SSF56801">
    <property type="entry name" value="Acetyl-CoA synthetase-like"/>
    <property type="match status" value="1"/>
</dbReference>
<gene>
    <name evidence="7" type="ORF">WDS16_26260</name>
</gene>
<dbReference type="PANTHER" id="PTHR43107:SF15">
    <property type="entry name" value="FATTY ACID TRANSPORT PROTEIN 3, ISOFORM A"/>
    <property type="match status" value="1"/>
</dbReference>
<evidence type="ECO:0000256" key="2">
    <source>
        <dbReference type="ARBA" id="ARBA00022598"/>
    </source>
</evidence>
<keyword evidence="3" id="KW-0547">Nucleotide-binding</keyword>
<dbReference type="InterPro" id="IPR025110">
    <property type="entry name" value="AMP-bd_C"/>
</dbReference>
<evidence type="ECO:0000313" key="7">
    <source>
        <dbReference type="EMBL" id="WXG71841.1"/>
    </source>
</evidence>
<protein>
    <submittedName>
        <fullName evidence="7">AMP-binding protein</fullName>
    </submittedName>
</protein>
<keyword evidence="2" id="KW-0436">Ligase</keyword>
<dbReference type="RefSeq" id="WP_338893617.1">
    <property type="nucleotide sequence ID" value="NZ_CP147846.1"/>
</dbReference>
<dbReference type="Gene3D" id="3.40.50.12780">
    <property type="entry name" value="N-terminal domain of ligase-like"/>
    <property type="match status" value="1"/>
</dbReference>
<evidence type="ECO:0000256" key="3">
    <source>
        <dbReference type="ARBA" id="ARBA00022741"/>
    </source>
</evidence>
<dbReference type="InterPro" id="IPR020845">
    <property type="entry name" value="AMP-binding_CS"/>
</dbReference>
<accession>A0ABZ2PZ77</accession>
<keyword evidence="8" id="KW-1185">Reference proteome</keyword>
<dbReference type="PROSITE" id="PS00455">
    <property type="entry name" value="AMP_BINDING"/>
    <property type="match status" value="1"/>
</dbReference>
<dbReference type="EMBL" id="CP147846">
    <property type="protein sequence ID" value="WXG71841.1"/>
    <property type="molecule type" value="Genomic_DNA"/>
</dbReference>
<dbReference type="InterPro" id="IPR045851">
    <property type="entry name" value="AMP-bd_C_sf"/>
</dbReference>
<organism evidence="7 8">
    <name type="scientific">Rhodococcus sovatensis</name>
    <dbReference type="NCBI Taxonomy" id="1805840"/>
    <lineage>
        <taxon>Bacteria</taxon>
        <taxon>Bacillati</taxon>
        <taxon>Actinomycetota</taxon>
        <taxon>Actinomycetes</taxon>
        <taxon>Mycobacteriales</taxon>
        <taxon>Nocardiaceae</taxon>
        <taxon>Rhodococcus</taxon>
    </lineage>
</organism>
<feature type="domain" description="AMP-dependent synthetase/ligase" evidence="5">
    <location>
        <begin position="10"/>
        <end position="352"/>
    </location>
</feature>
<evidence type="ECO:0000256" key="4">
    <source>
        <dbReference type="ARBA" id="ARBA00022840"/>
    </source>
</evidence>
<evidence type="ECO:0000313" key="8">
    <source>
        <dbReference type="Proteomes" id="UP001432000"/>
    </source>
</evidence>
<dbReference type="InterPro" id="IPR042099">
    <property type="entry name" value="ANL_N_sf"/>
</dbReference>
<feature type="domain" description="AMP-binding enzyme C-terminal" evidence="6">
    <location>
        <begin position="403"/>
        <end position="477"/>
    </location>
</feature>
<dbReference type="InterPro" id="IPR000873">
    <property type="entry name" value="AMP-dep_synth/lig_dom"/>
</dbReference>
<name>A0ABZ2PZ77_9NOCA</name>
<evidence type="ECO:0000259" key="5">
    <source>
        <dbReference type="Pfam" id="PF00501"/>
    </source>
</evidence>
<sequence length="525" mass="56707">METVADLLLAREHDSTTALLFEDRRITWAEHVAESRRWAAYIEGMLDADAPRHIGVLLANVPEFSYLLGAAALGGFVLVGLNSTRSGPSIVDDARRTHCQLILTDSEHIHLVPNAVNIAGIELGDRVRGPVVDPAPQDLLMLVFTSGTSGEPKAVRCTHDKVVTPGTMLASRFQLGPSDTVYVSMPLFHSNAIMAGWAVALAAGANLALRRTFSASGFLPDVRRFGATYANYVGTPLSYVLATPPRPDDRNNPLRVVYGNEATPGAAAQFADRFAVTVVDGFGSSEGGISIARTPDTPPTALGPIPEGVNILDASGNVCAIAEFDDGRLTNEDAAVGELVNTAGRGMFCGYYDDEDADADRMRGGMYWSGDLAYQDADGFVYFAGRSTGWMRVGGENLASAPIERILLRHSGIHAASVYGVPACGPGDRVMAAIVIDDVDSVADVMEFLTRQPDLARRARPELIRICTELPRTATHKVLTRKLQRQRWNTSDPVWMSAEPTGPYRRLSELDRQGLEKSIGTDLRR</sequence>
<reference evidence="7 8" key="1">
    <citation type="submission" date="2024-03" db="EMBL/GenBank/DDBJ databases">
        <title>Natural products discovery in diverse microorganisms through a two-stage MS feature dereplication strategy.</title>
        <authorList>
            <person name="Zhang R."/>
        </authorList>
    </citation>
    <scope>NUCLEOTIDE SEQUENCE [LARGE SCALE GENOMIC DNA]</scope>
    <source>
        <strain evidence="7 8">18930</strain>
    </source>
</reference>
<dbReference type="Pfam" id="PF13193">
    <property type="entry name" value="AMP-binding_C"/>
    <property type="match status" value="1"/>
</dbReference>
<comment type="similarity">
    <text evidence="1">Belongs to the ATP-dependent AMP-binding enzyme family.</text>
</comment>
<evidence type="ECO:0000256" key="1">
    <source>
        <dbReference type="ARBA" id="ARBA00006432"/>
    </source>
</evidence>
<proteinExistence type="inferred from homology"/>
<dbReference type="PANTHER" id="PTHR43107">
    <property type="entry name" value="LONG-CHAIN FATTY ACID TRANSPORT PROTEIN"/>
    <property type="match status" value="1"/>
</dbReference>
<evidence type="ECO:0000259" key="6">
    <source>
        <dbReference type="Pfam" id="PF13193"/>
    </source>
</evidence>
<dbReference type="Pfam" id="PF00501">
    <property type="entry name" value="AMP-binding"/>
    <property type="match status" value="1"/>
</dbReference>
<dbReference type="Gene3D" id="3.30.300.30">
    <property type="match status" value="1"/>
</dbReference>
<dbReference type="Proteomes" id="UP001432000">
    <property type="component" value="Chromosome"/>
</dbReference>